<dbReference type="Gene3D" id="3.90.550.10">
    <property type="entry name" value="Spore Coat Polysaccharide Biosynthesis Protein SpsA, Chain A"/>
    <property type="match status" value="1"/>
</dbReference>
<evidence type="ECO:0000313" key="12">
    <source>
        <dbReference type="Proteomes" id="UP000029986"/>
    </source>
</evidence>
<evidence type="ECO:0000256" key="9">
    <source>
        <dbReference type="NCBIfam" id="TIGR03937"/>
    </source>
</evidence>
<dbReference type="KEGG" id="hav:AT03_07250"/>
<dbReference type="Pfam" id="PF13641">
    <property type="entry name" value="Glyco_tranf_2_3"/>
    <property type="match status" value="1"/>
</dbReference>
<dbReference type="CDD" id="cd06423">
    <property type="entry name" value="CESA_like"/>
    <property type="match status" value="1"/>
</dbReference>
<keyword evidence="12" id="KW-1185">Reference proteome</keyword>
<dbReference type="SUPFAM" id="SSF53448">
    <property type="entry name" value="Nucleotide-diphospho-sugar transferases"/>
    <property type="match status" value="1"/>
</dbReference>
<accession>A0A097R0I0</accession>
<dbReference type="GO" id="GO:0005886">
    <property type="term" value="C:plasma membrane"/>
    <property type="evidence" value="ECO:0007669"/>
    <property type="project" value="UniProtKB-SubCell"/>
</dbReference>
<dbReference type="PANTHER" id="PTHR43630">
    <property type="entry name" value="POLY-BETA-1,6-N-ACETYL-D-GLUCOSAMINE SYNTHASE"/>
    <property type="match status" value="1"/>
</dbReference>
<evidence type="ECO:0000313" key="11">
    <source>
        <dbReference type="EMBL" id="AIU72210.1"/>
    </source>
</evidence>
<keyword evidence="5 10" id="KW-0808">Transferase</keyword>
<protein>
    <recommendedName>
        <fullName evidence="9 10">Poly-beta-1,6-N-acetyl-D-glucosamine synthase</fullName>
        <shortName evidence="10">Poly-beta-1,6-GlcNAc synthase</shortName>
        <ecNumber evidence="10">2.4.1.-</ecNumber>
    </recommendedName>
</protein>
<dbReference type="HOGENOM" id="CLU_023978_0_1_6"/>
<gene>
    <name evidence="11" type="ORF">AT03_07250</name>
</gene>
<name>A0A097R0I0_HAFAL</name>
<evidence type="ECO:0000256" key="3">
    <source>
        <dbReference type="ARBA" id="ARBA00022475"/>
    </source>
</evidence>
<evidence type="ECO:0000256" key="1">
    <source>
        <dbReference type="ARBA" id="ARBA00004651"/>
    </source>
</evidence>
<feature type="transmembrane region" description="Helical" evidence="10">
    <location>
        <begin position="307"/>
        <end position="330"/>
    </location>
</feature>
<dbReference type="InterPro" id="IPR023853">
    <property type="entry name" value="PGA_PgaC/IcaA"/>
</dbReference>
<dbReference type="OrthoDB" id="276604at2"/>
<comment type="subcellular location">
    <subcellularLocation>
        <location evidence="1 10">Cell membrane</location>
        <topology evidence="1 10">Multi-pass membrane protein</topology>
    </subcellularLocation>
</comment>
<dbReference type="EMBL" id="CP009706">
    <property type="protein sequence ID" value="AIU72210.1"/>
    <property type="molecule type" value="Genomic_DNA"/>
</dbReference>
<dbReference type="eggNOG" id="COG1215">
    <property type="taxonomic scope" value="Bacteria"/>
</dbReference>
<comment type="similarity">
    <text evidence="2 10">Belongs to the glycosyltransferase 2 family.</text>
</comment>
<evidence type="ECO:0000256" key="5">
    <source>
        <dbReference type="ARBA" id="ARBA00022679"/>
    </source>
</evidence>
<organism evidence="11 12">
    <name type="scientific">Hafnia alvei FB1</name>
    <dbReference type="NCBI Taxonomy" id="1453496"/>
    <lineage>
        <taxon>Bacteria</taxon>
        <taxon>Pseudomonadati</taxon>
        <taxon>Pseudomonadota</taxon>
        <taxon>Gammaproteobacteria</taxon>
        <taxon>Enterobacterales</taxon>
        <taxon>Hafniaceae</taxon>
        <taxon>Hafnia</taxon>
    </lineage>
</organism>
<keyword evidence="6 10" id="KW-0812">Transmembrane</keyword>
<dbReference type="InterPro" id="IPR029044">
    <property type="entry name" value="Nucleotide-diphossugar_trans"/>
</dbReference>
<dbReference type="Proteomes" id="UP000029986">
    <property type="component" value="Chromosome"/>
</dbReference>
<keyword evidence="7 10" id="KW-1133">Transmembrane helix</keyword>
<keyword evidence="3 10" id="KW-1003">Cell membrane</keyword>
<feature type="transmembrane region" description="Helical" evidence="10">
    <location>
        <begin position="342"/>
        <end position="363"/>
    </location>
</feature>
<feature type="transmembrane region" description="Helical" evidence="10">
    <location>
        <begin position="12"/>
        <end position="38"/>
    </location>
</feature>
<dbReference type="AlphaFoldDB" id="A0A097R0I0"/>
<proteinExistence type="inferred from homology"/>
<evidence type="ECO:0000256" key="6">
    <source>
        <dbReference type="ARBA" id="ARBA00022692"/>
    </source>
</evidence>
<evidence type="ECO:0000256" key="10">
    <source>
        <dbReference type="RuleBase" id="RU364028"/>
    </source>
</evidence>
<evidence type="ECO:0000256" key="7">
    <source>
        <dbReference type="ARBA" id="ARBA00022989"/>
    </source>
</evidence>
<dbReference type="NCBIfam" id="TIGR03937">
    <property type="entry name" value="PgaC_IcaA"/>
    <property type="match status" value="1"/>
</dbReference>
<feature type="transmembrane region" description="Helical" evidence="10">
    <location>
        <begin position="375"/>
        <end position="397"/>
    </location>
</feature>
<evidence type="ECO:0000256" key="8">
    <source>
        <dbReference type="ARBA" id="ARBA00023136"/>
    </source>
</evidence>
<sequence>MNHILSTDIPTLLFGFVFYYPFFMAWLWMLGGLIYFVAYERHDDFTHPDFTQAETPRISIIVPCYNEEPNVREVIAHLQNLNYPNYEVLAVNDGSHDRTGEILNELVEQYPSLMAIHQDKNQGKAVGLNTAAQLATGDFILCMDGDALLDPNALHFLVSHFIDNPQIAAVTGNPRIRNRTSLLGRMQVGEFSSTVGLIKRCQQVFGRLFTVSGVIALFRKSALEEVGYWSVDMLTEDIDISWKLQTHGWEIRYEPRALTWILTPETLVGLYRQRLRWSKGGVQTVFKYFPAMFTPRNRMMLPLFCEYVVSIFWAYCMAFAFVLMFADLFFPLPIKWQISVVPVWNGMVLGVTCLLQLLVSCLIDRRYDRGIMKCYLWTIWYPLMFWLINVVTSLVAVPSVLLRRHGARAVWVSPDRGIQHGKSDHRNISKKLP</sequence>
<evidence type="ECO:0000256" key="4">
    <source>
        <dbReference type="ARBA" id="ARBA00022676"/>
    </source>
</evidence>
<dbReference type="PANTHER" id="PTHR43630:SF1">
    <property type="entry name" value="POLY-BETA-1,6-N-ACETYL-D-GLUCOSAMINE SYNTHASE"/>
    <property type="match status" value="1"/>
</dbReference>
<dbReference type="GO" id="GO:0008375">
    <property type="term" value="F:acetylglucosaminyltransferase activity"/>
    <property type="evidence" value="ECO:0007669"/>
    <property type="project" value="UniProtKB-UniRule"/>
</dbReference>
<reference evidence="11 12" key="1">
    <citation type="journal article" date="2014" name="Gut Pathog.">
        <title>Gene clusters of Hafnia alvei strain FB1 important in survival and pathogenesis: a draft genome perspective.</title>
        <authorList>
            <person name="Tan J.Y."/>
            <person name="Yin W.F."/>
            <person name="Chan K.G."/>
        </authorList>
    </citation>
    <scope>NUCLEOTIDE SEQUENCE [LARGE SCALE GENOMIC DNA]</scope>
    <source>
        <strain evidence="11 12">FB1</strain>
    </source>
</reference>
<dbReference type="RefSeq" id="WP_038502071.1">
    <property type="nucleotide sequence ID" value="NZ_CP009706.1"/>
</dbReference>
<keyword evidence="4 10" id="KW-0328">Glycosyltransferase</keyword>
<dbReference type="PATRIC" id="fig|1453496.5.peg.1447"/>
<keyword evidence="8 10" id="KW-0472">Membrane</keyword>
<evidence type="ECO:0000256" key="2">
    <source>
        <dbReference type="ARBA" id="ARBA00006739"/>
    </source>
</evidence>
<dbReference type="EC" id="2.4.1.-" evidence="10"/>
<dbReference type="GO" id="GO:0043708">
    <property type="term" value="P:cell adhesion involved in biofilm formation"/>
    <property type="evidence" value="ECO:0007669"/>
    <property type="project" value="InterPro"/>
</dbReference>